<keyword evidence="5" id="KW-0539">Nucleus</keyword>
<keyword evidence="9" id="KW-1185">Reference proteome</keyword>
<dbReference type="PANTHER" id="PTHR31920">
    <property type="entry name" value="B3 DOMAIN-CONTAINING"/>
    <property type="match status" value="1"/>
</dbReference>
<dbReference type="PROSITE" id="PS50863">
    <property type="entry name" value="B3"/>
    <property type="match status" value="2"/>
</dbReference>
<feature type="domain" description="TF-B3" evidence="7">
    <location>
        <begin position="195"/>
        <end position="302"/>
    </location>
</feature>
<keyword evidence="2" id="KW-0805">Transcription regulation</keyword>
<comment type="subcellular location">
    <subcellularLocation>
        <location evidence="1">Nucleus</location>
    </subcellularLocation>
</comment>
<organism evidence="8 9">
    <name type="scientific">Quercus suber</name>
    <name type="common">Cork oak</name>
    <dbReference type="NCBI Taxonomy" id="58331"/>
    <lineage>
        <taxon>Eukaryota</taxon>
        <taxon>Viridiplantae</taxon>
        <taxon>Streptophyta</taxon>
        <taxon>Embryophyta</taxon>
        <taxon>Tracheophyta</taxon>
        <taxon>Spermatophyta</taxon>
        <taxon>Magnoliopsida</taxon>
        <taxon>eudicotyledons</taxon>
        <taxon>Gunneridae</taxon>
        <taxon>Pentapetalae</taxon>
        <taxon>rosids</taxon>
        <taxon>fabids</taxon>
        <taxon>Fagales</taxon>
        <taxon>Fagaceae</taxon>
        <taxon>Quercus</taxon>
    </lineage>
</organism>
<evidence type="ECO:0000259" key="7">
    <source>
        <dbReference type="PROSITE" id="PS50863"/>
    </source>
</evidence>
<evidence type="ECO:0000256" key="5">
    <source>
        <dbReference type="ARBA" id="ARBA00023242"/>
    </source>
</evidence>
<evidence type="ECO:0000256" key="6">
    <source>
        <dbReference type="SAM" id="MobiDB-lite"/>
    </source>
</evidence>
<evidence type="ECO:0000256" key="2">
    <source>
        <dbReference type="ARBA" id="ARBA00023015"/>
    </source>
</evidence>
<reference evidence="8 9" key="1">
    <citation type="journal article" date="2018" name="Sci. Data">
        <title>The draft genome sequence of cork oak.</title>
        <authorList>
            <person name="Ramos A.M."/>
            <person name="Usie A."/>
            <person name="Barbosa P."/>
            <person name="Barros P.M."/>
            <person name="Capote T."/>
            <person name="Chaves I."/>
            <person name="Simoes F."/>
            <person name="Abreu I."/>
            <person name="Carrasquinho I."/>
            <person name="Faro C."/>
            <person name="Guimaraes J.B."/>
            <person name="Mendonca D."/>
            <person name="Nobrega F."/>
            <person name="Rodrigues L."/>
            <person name="Saibo N.J.M."/>
            <person name="Varela M.C."/>
            <person name="Egas C."/>
            <person name="Matos J."/>
            <person name="Miguel C.M."/>
            <person name="Oliveira M.M."/>
            <person name="Ricardo C.P."/>
            <person name="Goncalves S."/>
        </authorList>
    </citation>
    <scope>NUCLEOTIDE SEQUENCE [LARGE SCALE GENOMIC DNA]</scope>
    <source>
        <strain evidence="9">cv. HL8</strain>
    </source>
</reference>
<evidence type="ECO:0000256" key="4">
    <source>
        <dbReference type="ARBA" id="ARBA00023163"/>
    </source>
</evidence>
<dbReference type="GO" id="GO:0005634">
    <property type="term" value="C:nucleus"/>
    <property type="evidence" value="ECO:0007669"/>
    <property type="project" value="UniProtKB-SubCell"/>
</dbReference>
<evidence type="ECO:0000313" key="8">
    <source>
        <dbReference type="EMBL" id="KAK7823728.1"/>
    </source>
</evidence>
<dbReference type="InterPro" id="IPR015300">
    <property type="entry name" value="DNA-bd_pseudobarrel_sf"/>
</dbReference>
<dbReference type="PANTHER" id="PTHR31920:SF147">
    <property type="entry name" value="TF-B3 DOMAIN-CONTAINING PROTEIN"/>
    <property type="match status" value="1"/>
</dbReference>
<comment type="caution">
    <text evidence="8">The sequence shown here is derived from an EMBL/GenBank/DDBJ whole genome shotgun (WGS) entry which is preliminary data.</text>
</comment>
<dbReference type="Pfam" id="PF02362">
    <property type="entry name" value="B3"/>
    <property type="match status" value="2"/>
</dbReference>
<keyword evidence="3" id="KW-0238">DNA-binding</keyword>
<feature type="domain" description="TF-B3" evidence="7">
    <location>
        <begin position="19"/>
        <end position="112"/>
    </location>
</feature>
<evidence type="ECO:0000313" key="9">
    <source>
        <dbReference type="Proteomes" id="UP000237347"/>
    </source>
</evidence>
<dbReference type="Gene3D" id="2.40.330.10">
    <property type="entry name" value="DNA-binding pseudobarrel domain"/>
    <property type="match status" value="2"/>
</dbReference>
<sequence length="303" mass="33892">MTSQWQPVDVDDPAHLPTHFFKIIMPQTLQEGKLWIPKKFIRDYGSHLSDMAYLTIPNGTKWKVKLTKSDGEVCFGNGWCEFASSHALALGHFLVFRYDGNSEFYVVIFDATATEIEYPAAELQYGTGEKPPVPLPQKRAKTNPSSSKGSRLEKSKMPFGVYLTRGESSGSAHGVAGVAETLVRANALKSENPLFTVTIHPSYINGKDRASLPHGIINYLPREGFTKDYTTKGSTFTVKLEVVDRLWPVKLYIYEGKYTSCVVSAGWAAFARDNALQLGDVCVFEVIMRDEVVFKVHIFRCPH</sequence>
<evidence type="ECO:0000256" key="1">
    <source>
        <dbReference type="ARBA" id="ARBA00004123"/>
    </source>
</evidence>
<evidence type="ECO:0000256" key="3">
    <source>
        <dbReference type="ARBA" id="ARBA00023125"/>
    </source>
</evidence>
<feature type="region of interest" description="Disordered" evidence="6">
    <location>
        <begin position="125"/>
        <end position="152"/>
    </location>
</feature>
<dbReference type="InterPro" id="IPR050655">
    <property type="entry name" value="Plant_B3_domain"/>
</dbReference>
<dbReference type="SMART" id="SM01019">
    <property type="entry name" value="B3"/>
    <property type="match status" value="2"/>
</dbReference>
<dbReference type="GO" id="GO:0003677">
    <property type="term" value="F:DNA binding"/>
    <property type="evidence" value="ECO:0007669"/>
    <property type="project" value="UniProtKB-KW"/>
</dbReference>
<dbReference type="CDD" id="cd10017">
    <property type="entry name" value="B3_DNA"/>
    <property type="match status" value="2"/>
</dbReference>
<proteinExistence type="predicted"/>
<dbReference type="InterPro" id="IPR003340">
    <property type="entry name" value="B3_DNA-bd"/>
</dbReference>
<protein>
    <submittedName>
        <fullName evidence="8">B3 domain-containing transcription factor vrn1</fullName>
    </submittedName>
</protein>
<accession>A0AAW0JA55</accession>
<dbReference type="Proteomes" id="UP000237347">
    <property type="component" value="Unassembled WGS sequence"/>
</dbReference>
<dbReference type="EMBL" id="PKMF04000623">
    <property type="protein sequence ID" value="KAK7823728.1"/>
    <property type="molecule type" value="Genomic_DNA"/>
</dbReference>
<dbReference type="SUPFAM" id="SSF101936">
    <property type="entry name" value="DNA-binding pseudobarrel domain"/>
    <property type="match status" value="2"/>
</dbReference>
<gene>
    <name evidence="8" type="primary">VRN1_46</name>
    <name evidence="8" type="ORF">CFP56_035130</name>
</gene>
<name>A0AAW0JA55_QUESU</name>
<keyword evidence="4" id="KW-0804">Transcription</keyword>
<dbReference type="AlphaFoldDB" id="A0AAW0JA55"/>